<dbReference type="Proteomes" id="UP000005938">
    <property type="component" value="Unassembled WGS sequence"/>
</dbReference>
<sequence length="125" mass="14585">MRILNPIFCFTTLVFFGFTTQKSLAQNGNLQIEQPQKVTQLLQLKKQLKKDDKRYRIQIYNGNQEGAQKALSNAKNEFEITAELTFEYPNYKVRLGKFRTRLEADKHLIEVRGKYPGAFILALQQ</sequence>
<reference evidence="2 3" key="1">
    <citation type="journal article" date="2012" name="J. Bacteriol.">
        <title>Genome Sequence of the Halotolerant Bacterium Imtechella halotolerans K1T.</title>
        <authorList>
            <person name="Kumar S."/>
            <person name="Vikram S."/>
            <person name="Subramanian S."/>
            <person name="Raghava G.P."/>
            <person name="Pinnaka A.K."/>
        </authorList>
    </citation>
    <scope>NUCLEOTIDE SEQUENCE [LARGE SCALE GENOMIC DNA]</scope>
    <source>
        <strain evidence="2 3">K1</strain>
    </source>
</reference>
<dbReference type="OrthoDB" id="2473397at2"/>
<keyword evidence="2" id="KW-0396">Initiation factor</keyword>
<dbReference type="AlphaFoldDB" id="I0WI15"/>
<accession>I0WI15</accession>
<dbReference type="EMBL" id="AJJU01000003">
    <property type="protein sequence ID" value="EID76031.1"/>
    <property type="molecule type" value="Genomic_DNA"/>
</dbReference>
<dbReference type="Pfam" id="PF05036">
    <property type="entry name" value="SPOR"/>
    <property type="match status" value="1"/>
</dbReference>
<organism evidence="2 3">
    <name type="scientific">Imtechella halotolerans K1</name>
    <dbReference type="NCBI Taxonomy" id="946077"/>
    <lineage>
        <taxon>Bacteria</taxon>
        <taxon>Pseudomonadati</taxon>
        <taxon>Bacteroidota</taxon>
        <taxon>Flavobacteriia</taxon>
        <taxon>Flavobacteriales</taxon>
        <taxon>Flavobacteriaceae</taxon>
        <taxon>Imtechella</taxon>
    </lineage>
</organism>
<dbReference type="eggNOG" id="ENOG5032RMV">
    <property type="taxonomic scope" value="Bacteria"/>
</dbReference>
<proteinExistence type="predicted"/>
<keyword evidence="3" id="KW-1185">Reference proteome</keyword>
<dbReference type="GO" id="GO:0042834">
    <property type="term" value="F:peptidoglycan binding"/>
    <property type="evidence" value="ECO:0007669"/>
    <property type="project" value="InterPro"/>
</dbReference>
<comment type="caution">
    <text evidence="2">The sequence shown here is derived from an EMBL/GenBank/DDBJ whole genome shotgun (WGS) entry which is preliminary data.</text>
</comment>
<dbReference type="STRING" id="946077.W5A_03774"/>
<dbReference type="InterPro" id="IPR007730">
    <property type="entry name" value="SPOR-like_dom"/>
</dbReference>
<evidence type="ECO:0000313" key="3">
    <source>
        <dbReference type="Proteomes" id="UP000005938"/>
    </source>
</evidence>
<keyword evidence="2" id="KW-0648">Protein biosynthesis</keyword>
<dbReference type="RefSeq" id="WP_008237599.1">
    <property type="nucleotide sequence ID" value="NZ_AJJU01000003.1"/>
</dbReference>
<feature type="domain" description="SPOR" evidence="1">
    <location>
        <begin position="52"/>
        <end position="121"/>
    </location>
</feature>
<protein>
    <submittedName>
        <fullName evidence="2">Translation initiation factor IF-2</fullName>
    </submittedName>
</protein>
<evidence type="ECO:0000259" key="1">
    <source>
        <dbReference type="Pfam" id="PF05036"/>
    </source>
</evidence>
<dbReference type="GO" id="GO:0003743">
    <property type="term" value="F:translation initiation factor activity"/>
    <property type="evidence" value="ECO:0007669"/>
    <property type="project" value="UniProtKB-KW"/>
</dbReference>
<evidence type="ECO:0000313" key="2">
    <source>
        <dbReference type="EMBL" id="EID76031.1"/>
    </source>
</evidence>
<gene>
    <name evidence="2" type="ORF">W5A_03774</name>
</gene>
<name>I0WI15_9FLAO</name>